<accession>A0A0F9DGK2</accession>
<sequence length="188" mass="22160">MCSFIVSIFFIFRLQPIKSIIFGILGYFLILIPLFLTNYILFDYQDWMQLGLFEDSFNEYNSKFLIYGLIIVNILLFSKIILIISFSISIRNLKMNKNLKEKLAIKKIILDLGTQHTRLQIKEIAEISKIDRSSIINVVREMIANKEIYANYFKSSNFVAFNQQANIDEIDNLMATYKVWEEKNIEKK</sequence>
<organism evidence="2">
    <name type="scientific">marine sediment metagenome</name>
    <dbReference type="NCBI Taxonomy" id="412755"/>
    <lineage>
        <taxon>unclassified sequences</taxon>
        <taxon>metagenomes</taxon>
        <taxon>ecological metagenomes</taxon>
    </lineage>
</organism>
<dbReference type="EMBL" id="LAZR01041777">
    <property type="protein sequence ID" value="KKL11133.1"/>
    <property type="molecule type" value="Genomic_DNA"/>
</dbReference>
<feature type="transmembrane region" description="Helical" evidence="1">
    <location>
        <begin position="64"/>
        <end position="90"/>
    </location>
</feature>
<evidence type="ECO:0008006" key="3">
    <source>
        <dbReference type="Google" id="ProtNLM"/>
    </source>
</evidence>
<feature type="transmembrane region" description="Helical" evidence="1">
    <location>
        <begin position="20"/>
        <end position="42"/>
    </location>
</feature>
<keyword evidence="1" id="KW-0472">Membrane</keyword>
<proteinExistence type="predicted"/>
<gene>
    <name evidence="2" type="ORF">LCGC14_2548870</name>
</gene>
<name>A0A0F9DGK2_9ZZZZ</name>
<protein>
    <recommendedName>
        <fullName evidence="3">PCI domain-containing protein</fullName>
    </recommendedName>
</protein>
<keyword evidence="1" id="KW-0812">Transmembrane</keyword>
<evidence type="ECO:0000313" key="2">
    <source>
        <dbReference type="EMBL" id="KKL11133.1"/>
    </source>
</evidence>
<evidence type="ECO:0000256" key="1">
    <source>
        <dbReference type="SAM" id="Phobius"/>
    </source>
</evidence>
<reference evidence="2" key="1">
    <citation type="journal article" date="2015" name="Nature">
        <title>Complex archaea that bridge the gap between prokaryotes and eukaryotes.</title>
        <authorList>
            <person name="Spang A."/>
            <person name="Saw J.H."/>
            <person name="Jorgensen S.L."/>
            <person name="Zaremba-Niedzwiedzka K."/>
            <person name="Martijn J."/>
            <person name="Lind A.E."/>
            <person name="van Eijk R."/>
            <person name="Schleper C."/>
            <person name="Guy L."/>
            <person name="Ettema T.J."/>
        </authorList>
    </citation>
    <scope>NUCLEOTIDE SEQUENCE</scope>
</reference>
<dbReference type="AlphaFoldDB" id="A0A0F9DGK2"/>
<keyword evidence="1" id="KW-1133">Transmembrane helix</keyword>
<comment type="caution">
    <text evidence="2">The sequence shown here is derived from an EMBL/GenBank/DDBJ whole genome shotgun (WGS) entry which is preliminary data.</text>
</comment>